<protein>
    <submittedName>
        <fullName evidence="1">Uncharacterized protein</fullName>
    </submittedName>
</protein>
<evidence type="ECO:0000313" key="1">
    <source>
        <dbReference type="EMBL" id="KGR77599.1"/>
    </source>
</evidence>
<reference evidence="1 2" key="1">
    <citation type="submission" date="2014-02" db="EMBL/GenBank/DDBJ databases">
        <title>Draft genome sequence of Lysinibacillus manganicus DSM 26584T.</title>
        <authorList>
            <person name="Zhang F."/>
            <person name="Wang G."/>
            <person name="Zhang L."/>
        </authorList>
    </citation>
    <scope>NUCLEOTIDE SEQUENCE [LARGE SCALE GENOMIC DNA]</scope>
    <source>
        <strain evidence="1 2">DSM 26584</strain>
    </source>
</reference>
<comment type="caution">
    <text evidence="1">The sequence shown here is derived from an EMBL/GenBank/DDBJ whole genome shotgun (WGS) entry which is preliminary data.</text>
</comment>
<accession>A0A0A3HYQ8</accession>
<gene>
    <name evidence="1" type="ORF">CD29_14160</name>
</gene>
<proteinExistence type="predicted"/>
<dbReference type="RefSeq" id="WP_036187919.1">
    <property type="nucleotide sequence ID" value="NZ_AVDA01000017.1"/>
</dbReference>
<dbReference type="AlphaFoldDB" id="A0A0A3HYQ8"/>
<dbReference type="EMBL" id="JPVN01000017">
    <property type="protein sequence ID" value="KGR77599.1"/>
    <property type="molecule type" value="Genomic_DNA"/>
</dbReference>
<evidence type="ECO:0000313" key="2">
    <source>
        <dbReference type="Proteomes" id="UP000030416"/>
    </source>
</evidence>
<dbReference type="Proteomes" id="UP000030416">
    <property type="component" value="Unassembled WGS sequence"/>
</dbReference>
<sequence length="316" mass="36855">MTCIACNNLDSISSCLQRDGRNSLCLSCCENIRSWDLCDTNCEYFPKEVSHAPLVKGFELTRVYDGHTHTFVEDMFLPNIFSQLYCEISFCNVNVFDPNHIEVDLIFKIKEITKVNNEEYLKDDWKIAENGEHLRGLVPILQIYTFEHGSTSVVPNSFSIDNHPFMKQEMTSYHYKTWQPFSYAKKDYIKVKEKQEFQEDIIVGRVIEGEGFFGKNDTLWTELLLDKEYKISLDISYNNLIIDKKNQQIKIPFGLYFPFNYVNYLDYSLVVSDDLNLEKESKYSMIIPNKIRDEQLFALPLEGNMNTIEGGGYVQD</sequence>
<organism evidence="1 2">
    <name type="scientific">Ureibacillus manganicus DSM 26584</name>
    <dbReference type="NCBI Taxonomy" id="1384049"/>
    <lineage>
        <taxon>Bacteria</taxon>
        <taxon>Bacillati</taxon>
        <taxon>Bacillota</taxon>
        <taxon>Bacilli</taxon>
        <taxon>Bacillales</taxon>
        <taxon>Caryophanaceae</taxon>
        <taxon>Ureibacillus</taxon>
    </lineage>
</organism>
<keyword evidence="2" id="KW-1185">Reference proteome</keyword>
<name>A0A0A3HYQ8_9BACL</name>